<evidence type="ECO:0000313" key="5">
    <source>
        <dbReference type="Proteomes" id="UP001241935"/>
    </source>
</evidence>
<evidence type="ECO:0000259" key="3">
    <source>
        <dbReference type="PROSITE" id="PS50977"/>
    </source>
</evidence>
<keyword evidence="1 2" id="KW-0238">DNA-binding</keyword>
<gene>
    <name evidence="4" type="ORF">QOR41_00790</name>
</gene>
<dbReference type="GO" id="GO:0003677">
    <property type="term" value="F:DNA binding"/>
    <property type="evidence" value="ECO:0007669"/>
    <property type="project" value="UniProtKB-UniRule"/>
</dbReference>
<dbReference type="PROSITE" id="PS50977">
    <property type="entry name" value="HTH_TETR_2"/>
    <property type="match status" value="1"/>
</dbReference>
<proteinExistence type="predicted"/>
<organism evidence="4 5">
    <name type="scientific">Acinetobacter terrestris</name>
    <dbReference type="NCBI Taxonomy" id="2529843"/>
    <lineage>
        <taxon>Bacteria</taxon>
        <taxon>Pseudomonadati</taxon>
        <taxon>Pseudomonadota</taxon>
        <taxon>Gammaproteobacteria</taxon>
        <taxon>Moraxellales</taxon>
        <taxon>Moraxellaceae</taxon>
        <taxon>Acinetobacter</taxon>
        <taxon>Acinetobacter Taxon 24</taxon>
    </lineage>
</organism>
<dbReference type="Pfam" id="PF00440">
    <property type="entry name" value="TetR_N"/>
    <property type="match status" value="1"/>
</dbReference>
<protein>
    <submittedName>
        <fullName evidence="4">TetR/AcrR family transcriptional regulator</fullName>
    </submittedName>
</protein>
<sequence length="222" mass="25833">MKISAVQARRKPRQSRAKLTQEALQESFVRLLHECAAQEITIRKITDLAGVGLGTFYEYFSKKEDLIALTIHRQVKNNTEDLKTYAQSLIRLSTNLTLQDYLEQIIHYQIQQIQAQQFLWAQTFLLERQVSSQDAYQKHYQLMTELWNDILKPFIQQESPRLHSALNLHRTSYGFISQTLLVNCHFKDWDDLTQDILAAAQSFVGNLNPAVISHEMSRKPDI</sequence>
<dbReference type="InterPro" id="IPR050624">
    <property type="entry name" value="HTH-type_Tx_Regulator"/>
</dbReference>
<dbReference type="PANTHER" id="PTHR43479">
    <property type="entry name" value="ACREF/ENVCD OPERON REPRESSOR-RELATED"/>
    <property type="match status" value="1"/>
</dbReference>
<name>A0AAW6UP14_9GAMM</name>
<dbReference type="PANTHER" id="PTHR43479:SF11">
    <property type="entry name" value="ACREF_ENVCD OPERON REPRESSOR-RELATED"/>
    <property type="match status" value="1"/>
</dbReference>
<accession>A0AAW6UP14</accession>
<dbReference type="RefSeq" id="WP_284066052.1">
    <property type="nucleotide sequence ID" value="NZ_JASKNE010000001.1"/>
</dbReference>
<dbReference type="SUPFAM" id="SSF46689">
    <property type="entry name" value="Homeodomain-like"/>
    <property type="match status" value="1"/>
</dbReference>
<dbReference type="InterPro" id="IPR009057">
    <property type="entry name" value="Homeodomain-like_sf"/>
</dbReference>
<reference evidence="4" key="1">
    <citation type="submission" date="2023-04" db="EMBL/GenBank/DDBJ databases">
        <title>The environmental microbiomes in feedlot watering bowls are a reservoir of florfenicol resistance for bovine respiratory disease pathogens.</title>
        <authorList>
            <person name="Kos D.W."/>
            <person name="Ruzzini A.C."/>
            <person name="Schreiner B."/>
            <person name="Jelinski M.D."/>
        </authorList>
    </citation>
    <scope>NUCLEOTIDE SEQUENCE</scope>
    <source>
        <strain evidence="4">WB3</strain>
    </source>
</reference>
<comment type="caution">
    <text evidence="4">The sequence shown here is derived from an EMBL/GenBank/DDBJ whole genome shotgun (WGS) entry which is preliminary data.</text>
</comment>
<evidence type="ECO:0000313" key="4">
    <source>
        <dbReference type="EMBL" id="MDK1682410.1"/>
    </source>
</evidence>
<dbReference type="EMBL" id="JASKNE010000001">
    <property type="protein sequence ID" value="MDK1682410.1"/>
    <property type="molecule type" value="Genomic_DNA"/>
</dbReference>
<feature type="DNA-binding region" description="H-T-H motif" evidence="2">
    <location>
        <begin position="41"/>
        <end position="60"/>
    </location>
</feature>
<evidence type="ECO:0000256" key="1">
    <source>
        <dbReference type="ARBA" id="ARBA00023125"/>
    </source>
</evidence>
<dbReference type="InterPro" id="IPR001647">
    <property type="entry name" value="HTH_TetR"/>
</dbReference>
<evidence type="ECO:0000256" key="2">
    <source>
        <dbReference type="PROSITE-ProRule" id="PRU00335"/>
    </source>
</evidence>
<dbReference type="Gene3D" id="1.10.357.10">
    <property type="entry name" value="Tetracycline Repressor, domain 2"/>
    <property type="match status" value="1"/>
</dbReference>
<dbReference type="AlphaFoldDB" id="A0AAW6UP14"/>
<dbReference type="Proteomes" id="UP001241935">
    <property type="component" value="Unassembled WGS sequence"/>
</dbReference>
<feature type="domain" description="HTH tetR-type" evidence="3">
    <location>
        <begin position="18"/>
        <end position="78"/>
    </location>
</feature>